<proteinExistence type="predicted"/>
<feature type="transmembrane region" description="Helical" evidence="1">
    <location>
        <begin position="187"/>
        <end position="208"/>
    </location>
</feature>
<feature type="transmembrane region" description="Helical" evidence="1">
    <location>
        <begin position="95"/>
        <end position="112"/>
    </location>
</feature>
<dbReference type="EMBL" id="JAJNEC010000005">
    <property type="protein sequence ID" value="MCD2423025.1"/>
    <property type="molecule type" value="Genomic_DNA"/>
</dbReference>
<evidence type="ECO:0000313" key="3">
    <source>
        <dbReference type="Proteomes" id="UP001199816"/>
    </source>
</evidence>
<feature type="transmembrane region" description="Helical" evidence="1">
    <location>
        <begin position="12"/>
        <end position="34"/>
    </location>
</feature>
<feature type="transmembrane region" description="Helical" evidence="1">
    <location>
        <begin position="118"/>
        <end position="136"/>
    </location>
</feature>
<keyword evidence="3" id="KW-1185">Reference proteome</keyword>
<protein>
    <submittedName>
        <fullName evidence="2">DUF2306 domain-containing protein</fullName>
    </submittedName>
</protein>
<feature type="transmembrane region" description="Helical" evidence="1">
    <location>
        <begin position="54"/>
        <end position="83"/>
    </location>
</feature>
<name>A0ABS8PQB9_9BACT</name>
<dbReference type="Pfam" id="PF10067">
    <property type="entry name" value="DUF2306"/>
    <property type="match status" value="1"/>
</dbReference>
<gene>
    <name evidence="2" type="ORF">LQ567_09650</name>
</gene>
<evidence type="ECO:0000313" key="2">
    <source>
        <dbReference type="EMBL" id="MCD2423025.1"/>
    </source>
</evidence>
<dbReference type="RefSeq" id="WP_231004295.1">
    <property type="nucleotide sequence ID" value="NZ_JAJNEC010000005.1"/>
</dbReference>
<sequence length="213" mass="24883">MQLTKKHKTTAQLLALVLLGFFSFLMLEITLRYIPFSSTASFLQIKQTEVEGRWYYIPVFYTHVYTSICCLVAGFTQFSTYLLQKQRNVHRAMGYLYVIVVLLFSAPTGFVMGMHANGGWIAVLFFTILSVLWWSFTLQAVRAIKKKDFRQHRYLMIRSYALTLSAITLRLWKWILVQLFHPAPMDVYVIVAGLGWIPNWLVAEYIVYKIKSR</sequence>
<accession>A0ABS8PQB9</accession>
<keyword evidence="1" id="KW-0472">Membrane</keyword>
<evidence type="ECO:0000256" key="1">
    <source>
        <dbReference type="SAM" id="Phobius"/>
    </source>
</evidence>
<organism evidence="2 3">
    <name type="scientific">Niabella pedocola</name>
    <dbReference type="NCBI Taxonomy" id="1752077"/>
    <lineage>
        <taxon>Bacteria</taxon>
        <taxon>Pseudomonadati</taxon>
        <taxon>Bacteroidota</taxon>
        <taxon>Chitinophagia</taxon>
        <taxon>Chitinophagales</taxon>
        <taxon>Chitinophagaceae</taxon>
        <taxon>Niabella</taxon>
    </lineage>
</organism>
<comment type="caution">
    <text evidence="2">The sequence shown here is derived from an EMBL/GenBank/DDBJ whole genome shotgun (WGS) entry which is preliminary data.</text>
</comment>
<feature type="transmembrane region" description="Helical" evidence="1">
    <location>
        <begin position="157"/>
        <end position="175"/>
    </location>
</feature>
<reference evidence="2 3" key="1">
    <citation type="submission" date="2021-11" db="EMBL/GenBank/DDBJ databases">
        <title>Genomic of Niabella pedocola.</title>
        <authorList>
            <person name="Wu T."/>
        </authorList>
    </citation>
    <scope>NUCLEOTIDE SEQUENCE [LARGE SCALE GENOMIC DNA]</scope>
    <source>
        <strain evidence="2 3">JCM 31011</strain>
    </source>
</reference>
<keyword evidence="1" id="KW-1133">Transmembrane helix</keyword>
<keyword evidence="1" id="KW-0812">Transmembrane</keyword>
<dbReference type="InterPro" id="IPR018750">
    <property type="entry name" value="DUF2306_membrane"/>
</dbReference>
<dbReference type="Proteomes" id="UP001199816">
    <property type="component" value="Unassembled WGS sequence"/>
</dbReference>